<evidence type="ECO:0008006" key="3">
    <source>
        <dbReference type="Google" id="ProtNLM"/>
    </source>
</evidence>
<proteinExistence type="predicted"/>
<dbReference type="AlphaFoldDB" id="A0AAV8PVK8"/>
<protein>
    <recommendedName>
        <fullName evidence="3">Neprosin domain-containing protein</fullName>
    </recommendedName>
</protein>
<dbReference type="EMBL" id="JAQQAF010000008">
    <property type="protein sequence ID" value="KAJ8464857.1"/>
    <property type="molecule type" value="Genomic_DNA"/>
</dbReference>
<keyword evidence="2" id="KW-1185">Reference proteome</keyword>
<dbReference type="Proteomes" id="UP001222027">
    <property type="component" value="Unassembled WGS sequence"/>
</dbReference>
<name>A0AAV8PVK8_ENSVE</name>
<sequence length="146" mass="16130">MSSDTQSDAETKKSLILIENGLDSGKATSCFNLLCSGFMQITPDRISLTMQQESWKYGDLRVGYWPRSLFSKPGEVASQAWFGGDVHGPSCPRLKDYYNSNEDAYPTPNAIFISQRGSCNGENYAVVSGEEPLFYSGGPGRNRFCE</sequence>
<organism evidence="1 2">
    <name type="scientific">Ensete ventricosum</name>
    <name type="common">Abyssinian banana</name>
    <name type="synonym">Musa ensete</name>
    <dbReference type="NCBI Taxonomy" id="4639"/>
    <lineage>
        <taxon>Eukaryota</taxon>
        <taxon>Viridiplantae</taxon>
        <taxon>Streptophyta</taxon>
        <taxon>Embryophyta</taxon>
        <taxon>Tracheophyta</taxon>
        <taxon>Spermatophyta</taxon>
        <taxon>Magnoliopsida</taxon>
        <taxon>Liliopsida</taxon>
        <taxon>Zingiberales</taxon>
        <taxon>Musaceae</taxon>
        <taxon>Ensete</taxon>
    </lineage>
</organism>
<comment type="caution">
    <text evidence="1">The sequence shown here is derived from an EMBL/GenBank/DDBJ whole genome shotgun (WGS) entry which is preliminary data.</text>
</comment>
<accession>A0AAV8PVK8</accession>
<evidence type="ECO:0000313" key="1">
    <source>
        <dbReference type="EMBL" id="KAJ8464857.1"/>
    </source>
</evidence>
<gene>
    <name evidence="1" type="ORF">OPV22_027409</name>
</gene>
<evidence type="ECO:0000313" key="2">
    <source>
        <dbReference type="Proteomes" id="UP001222027"/>
    </source>
</evidence>
<reference evidence="1 2" key="1">
    <citation type="submission" date="2022-12" db="EMBL/GenBank/DDBJ databases">
        <title>Chromosome-scale assembly of the Ensete ventricosum genome.</title>
        <authorList>
            <person name="Dussert Y."/>
            <person name="Stocks J."/>
            <person name="Wendawek A."/>
            <person name="Woldeyes F."/>
            <person name="Nichols R.A."/>
            <person name="Borrell J.S."/>
        </authorList>
    </citation>
    <scope>NUCLEOTIDE SEQUENCE [LARGE SCALE GENOMIC DNA]</scope>
    <source>
        <strain evidence="2">cv. Maze</strain>
        <tissue evidence="1">Seeds</tissue>
    </source>
</reference>